<dbReference type="Pfam" id="PF19054">
    <property type="entry name" value="DUF5753"/>
    <property type="match status" value="1"/>
</dbReference>
<dbReference type="Pfam" id="PF13560">
    <property type="entry name" value="HTH_31"/>
    <property type="match status" value="1"/>
</dbReference>
<name>A0A1C6UET9_9ACTN</name>
<reference evidence="2 3" key="1">
    <citation type="submission" date="2016-06" db="EMBL/GenBank/DDBJ databases">
        <authorList>
            <person name="Kjaerup R.B."/>
            <person name="Dalgaard T.S."/>
            <person name="Juul-Madsen H.R."/>
        </authorList>
    </citation>
    <scope>NUCLEOTIDE SEQUENCE [LARGE SCALE GENOMIC DNA]</scope>
    <source>
        <strain evidence="2 3">DSM 45577</strain>
    </source>
</reference>
<evidence type="ECO:0000259" key="1">
    <source>
        <dbReference type="PROSITE" id="PS50943"/>
    </source>
</evidence>
<feature type="domain" description="HTH cro/C1-type" evidence="1">
    <location>
        <begin position="18"/>
        <end position="72"/>
    </location>
</feature>
<dbReference type="EMBL" id="FMIA01000002">
    <property type="protein sequence ID" value="SCL52600.1"/>
    <property type="molecule type" value="Genomic_DNA"/>
</dbReference>
<dbReference type="SUPFAM" id="SSF47413">
    <property type="entry name" value="lambda repressor-like DNA-binding domains"/>
    <property type="match status" value="1"/>
</dbReference>
<dbReference type="AlphaFoldDB" id="A0A1C6UET9"/>
<dbReference type="InterPro" id="IPR001387">
    <property type="entry name" value="Cro/C1-type_HTH"/>
</dbReference>
<evidence type="ECO:0000313" key="3">
    <source>
        <dbReference type="Proteomes" id="UP000198937"/>
    </source>
</evidence>
<dbReference type="Proteomes" id="UP000198937">
    <property type="component" value="Unassembled WGS sequence"/>
</dbReference>
<accession>A0A1C6UET9</accession>
<proteinExistence type="predicted"/>
<dbReference type="RefSeq" id="WP_091435914.1">
    <property type="nucleotide sequence ID" value="NZ_BMMJ01000004.1"/>
</dbReference>
<dbReference type="GO" id="GO:0003677">
    <property type="term" value="F:DNA binding"/>
    <property type="evidence" value="ECO:0007669"/>
    <property type="project" value="InterPro"/>
</dbReference>
<dbReference type="Gene3D" id="1.10.260.40">
    <property type="entry name" value="lambda repressor-like DNA-binding domains"/>
    <property type="match status" value="1"/>
</dbReference>
<dbReference type="CDD" id="cd00093">
    <property type="entry name" value="HTH_XRE"/>
    <property type="match status" value="1"/>
</dbReference>
<sequence>MAEDLGSTVPRRQLGRALRELRVEARMTLDGVAEALQYSRQKVWRIESGLGPTRPLDVRLLCELFSANPELAAALVGLAGETKARGWWQSYGSAVPEWFELYVGLESAASRLRGYDESLIPGLLQTRAYARGVYQNRTSVSDDELDQFIRVRQQRQAMLKRRLPRPPALQSVLSESVLIRCVGNSAVMTEQLEHLLELTALPHVSIRVLPLAAGPQYGALAGTFMMLDFPPGKRTTPEPSVVYSESLTGALYLDRPEELAAYEKVWSSLDGLALDEEQSGQLIDKIISEVHYG</sequence>
<gene>
    <name evidence="2" type="ORF">GA0070617_2125</name>
</gene>
<organism evidence="2 3">
    <name type="scientific">Micromonospora yangpuensis</name>
    <dbReference type="NCBI Taxonomy" id="683228"/>
    <lineage>
        <taxon>Bacteria</taxon>
        <taxon>Bacillati</taxon>
        <taxon>Actinomycetota</taxon>
        <taxon>Actinomycetes</taxon>
        <taxon>Micromonosporales</taxon>
        <taxon>Micromonosporaceae</taxon>
        <taxon>Micromonospora</taxon>
    </lineage>
</organism>
<dbReference type="InterPro" id="IPR010982">
    <property type="entry name" value="Lambda_DNA-bd_dom_sf"/>
</dbReference>
<dbReference type="InterPro" id="IPR043917">
    <property type="entry name" value="DUF5753"/>
</dbReference>
<keyword evidence="3" id="KW-1185">Reference proteome</keyword>
<dbReference type="OrthoDB" id="3458445at2"/>
<dbReference type="PROSITE" id="PS50943">
    <property type="entry name" value="HTH_CROC1"/>
    <property type="match status" value="1"/>
</dbReference>
<evidence type="ECO:0000313" key="2">
    <source>
        <dbReference type="EMBL" id="SCL52600.1"/>
    </source>
</evidence>
<protein>
    <submittedName>
        <fullName evidence="2">Helix-turn-helix domain-containing protein</fullName>
    </submittedName>
</protein>
<dbReference type="STRING" id="683228.GA0070617_2125"/>